<dbReference type="PROSITE" id="PS51186">
    <property type="entry name" value="GNAT"/>
    <property type="match status" value="1"/>
</dbReference>
<evidence type="ECO:0000313" key="2">
    <source>
        <dbReference type="EMBL" id="GAA4988300.1"/>
    </source>
</evidence>
<dbReference type="CDD" id="cd04301">
    <property type="entry name" value="NAT_SF"/>
    <property type="match status" value="1"/>
</dbReference>
<dbReference type="InterPro" id="IPR000182">
    <property type="entry name" value="GNAT_dom"/>
</dbReference>
<gene>
    <name evidence="2" type="ORF">GCM10023205_69050</name>
</gene>
<sequence length="281" mass="29570">MDAIDLSLPPDLADAAQLALRMEHNLAEHACHLHRRTHHMTVTETADLVFADSGLPDDTFNIVAAARFAERDADLRIADTVRHLRGSGRPFSWWVGPASRPADLSERLSAAGLPEAEHELAMWADPTAVPDGAPSALEIRIADDVRTLADFAVVLAATWDPPSATVREFFAATAPTALGPDSAARYLVGYVDGEPVATAEVFAHMGVAGVYNIATLAAHRRQGHGTAMAHAAVRTAADLGQAVVVLQASEAGQSVYRAAGFRPLGPVVEHALVPGAVPVPG</sequence>
<keyword evidence="3" id="KW-1185">Reference proteome</keyword>
<feature type="domain" description="N-acetyltransferase" evidence="1">
    <location>
        <begin position="137"/>
        <end position="280"/>
    </location>
</feature>
<comment type="caution">
    <text evidence="2">The sequence shown here is derived from an EMBL/GenBank/DDBJ whole genome shotgun (WGS) entry which is preliminary data.</text>
</comment>
<dbReference type="InterPro" id="IPR016181">
    <property type="entry name" value="Acyl_CoA_acyltransferase"/>
</dbReference>
<reference evidence="3" key="1">
    <citation type="journal article" date="2019" name="Int. J. Syst. Evol. Microbiol.">
        <title>The Global Catalogue of Microorganisms (GCM) 10K type strain sequencing project: providing services to taxonomists for standard genome sequencing and annotation.</title>
        <authorList>
            <consortium name="The Broad Institute Genomics Platform"/>
            <consortium name="The Broad Institute Genome Sequencing Center for Infectious Disease"/>
            <person name="Wu L."/>
            <person name="Ma J."/>
        </authorList>
    </citation>
    <scope>NUCLEOTIDE SEQUENCE [LARGE SCALE GENOMIC DNA]</scope>
    <source>
        <strain evidence="3">JCM 17986</strain>
    </source>
</reference>
<dbReference type="Gene3D" id="3.40.630.30">
    <property type="match status" value="1"/>
</dbReference>
<organism evidence="2 3">
    <name type="scientific">Yinghuangia aomiensis</name>
    <dbReference type="NCBI Taxonomy" id="676205"/>
    <lineage>
        <taxon>Bacteria</taxon>
        <taxon>Bacillati</taxon>
        <taxon>Actinomycetota</taxon>
        <taxon>Actinomycetes</taxon>
        <taxon>Kitasatosporales</taxon>
        <taxon>Streptomycetaceae</taxon>
        <taxon>Yinghuangia</taxon>
    </lineage>
</organism>
<accession>A0ABP9I583</accession>
<protein>
    <recommendedName>
        <fullName evidence="1">N-acetyltransferase domain-containing protein</fullName>
    </recommendedName>
</protein>
<dbReference type="SUPFAM" id="SSF55729">
    <property type="entry name" value="Acyl-CoA N-acyltransferases (Nat)"/>
    <property type="match status" value="1"/>
</dbReference>
<dbReference type="Pfam" id="PF00583">
    <property type="entry name" value="Acetyltransf_1"/>
    <property type="match status" value="1"/>
</dbReference>
<dbReference type="Proteomes" id="UP001500466">
    <property type="component" value="Unassembled WGS sequence"/>
</dbReference>
<evidence type="ECO:0000313" key="3">
    <source>
        <dbReference type="Proteomes" id="UP001500466"/>
    </source>
</evidence>
<name>A0ABP9I583_9ACTN</name>
<dbReference type="EMBL" id="BAABHS010000035">
    <property type="protein sequence ID" value="GAA4988300.1"/>
    <property type="molecule type" value="Genomic_DNA"/>
</dbReference>
<evidence type="ECO:0000259" key="1">
    <source>
        <dbReference type="PROSITE" id="PS51186"/>
    </source>
</evidence>
<proteinExistence type="predicted"/>